<dbReference type="InterPro" id="IPR014729">
    <property type="entry name" value="Rossmann-like_a/b/a_fold"/>
</dbReference>
<feature type="domain" description="Electron transfer flavoprotein alpha/beta-subunit N-terminal" evidence="5">
    <location>
        <begin position="23"/>
        <end position="212"/>
    </location>
</feature>
<dbReference type="CDD" id="cd01714">
    <property type="entry name" value="ETF_beta"/>
    <property type="match status" value="1"/>
</dbReference>
<proteinExistence type="inferred from homology"/>
<dbReference type="AlphaFoldDB" id="A0A7V4ABR1"/>
<name>A0A7V4ABR1_UNCW3</name>
<dbReference type="InterPro" id="IPR012255">
    <property type="entry name" value="ETF_b"/>
</dbReference>
<protein>
    <recommendedName>
        <fullName evidence="2">Electron transfer flavoprotein subunit beta</fullName>
    </recommendedName>
</protein>
<gene>
    <name evidence="6" type="ORF">ENT96_01620</name>
</gene>
<dbReference type="EMBL" id="DTAR01000137">
    <property type="protein sequence ID" value="HGM97733.1"/>
    <property type="molecule type" value="Genomic_DNA"/>
</dbReference>
<comment type="caution">
    <text evidence="6">The sequence shown here is derived from an EMBL/GenBank/DDBJ whole genome shotgun (WGS) entry which is preliminary data.</text>
</comment>
<organism evidence="6">
    <name type="scientific">candidate division WOR-3 bacterium</name>
    <dbReference type="NCBI Taxonomy" id="2052148"/>
    <lineage>
        <taxon>Bacteria</taxon>
        <taxon>Bacteria division WOR-3</taxon>
    </lineage>
</organism>
<evidence type="ECO:0000256" key="4">
    <source>
        <dbReference type="ARBA" id="ARBA00022982"/>
    </source>
</evidence>
<evidence type="ECO:0000259" key="5">
    <source>
        <dbReference type="SMART" id="SM00893"/>
    </source>
</evidence>
<dbReference type="InterPro" id="IPR014730">
    <property type="entry name" value="ETF_a/b_N"/>
</dbReference>
<evidence type="ECO:0000256" key="1">
    <source>
        <dbReference type="ARBA" id="ARBA00007557"/>
    </source>
</evidence>
<dbReference type="PANTHER" id="PTHR21294:SF8">
    <property type="entry name" value="ELECTRON TRANSFER FLAVOPROTEIN SUBUNIT BETA"/>
    <property type="match status" value="1"/>
</dbReference>
<keyword evidence="4" id="KW-0249">Electron transport</keyword>
<reference evidence="6" key="1">
    <citation type="journal article" date="2020" name="mSystems">
        <title>Genome- and Community-Level Interaction Insights into Carbon Utilization and Element Cycling Functions of Hydrothermarchaeota in Hydrothermal Sediment.</title>
        <authorList>
            <person name="Zhou Z."/>
            <person name="Liu Y."/>
            <person name="Xu W."/>
            <person name="Pan J."/>
            <person name="Luo Z.H."/>
            <person name="Li M."/>
        </authorList>
    </citation>
    <scope>NUCLEOTIDE SEQUENCE [LARGE SCALE GENOMIC DNA]</scope>
    <source>
        <strain evidence="6">SpSt-626</strain>
    </source>
</reference>
<dbReference type="Pfam" id="PF01012">
    <property type="entry name" value="ETF"/>
    <property type="match status" value="1"/>
</dbReference>
<evidence type="ECO:0000313" key="6">
    <source>
        <dbReference type="EMBL" id="HGM97733.1"/>
    </source>
</evidence>
<dbReference type="InterPro" id="IPR033948">
    <property type="entry name" value="ETF_beta_N"/>
</dbReference>
<dbReference type="Gene3D" id="3.40.50.620">
    <property type="entry name" value="HUPs"/>
    <property type="match status" value="1"/>
</dbReference>
<dbReference type="SUPFAM" id="SSF52402">
    <property type="entry name" value="Adenine nucleotide alpha hydrolases-like"/>
    <property type="match status" value="1"/>
</dbReference>
<keyword evidence="3" id="KW-0813">Transport</keyword>
<dbReference type="PIRSF" id="PIRSF000090">
    <property type="entry name" value="Beta-ETF"/>
    <property type="match status" value="1"/>
</dbReference>
<dbReference type="SMART" id="SM00893">
    <property type="entry name" value="ETF"/>
    <property type="match status" value="1"/>
</dbReference>
<dbReference type="PANTHER" id="PTHR21294">
    <property type="entry name" value="ELECTRON TRANSFER FLAVOPROTEIN BETA-SUBUNIT"/>
    <property type="match status" value="1"/>
</dbReference>
<evidence type="ECO:0000256" key="3">
    <source>
        <dbReference type="ARBA" id="ARBA00022448"/>
    </source>
</evidence>
<comment type="similarity">
    <text evidence="1">Belongs to the ETF beta-subunit/FixA family.</text>
</comment>
<dbReference type="GO" id="GO:0009055">
    <property type="term" value="F:electron transfer activity"/>
    <property type="evidence" value="ECO:0007669"/>
    <property type="project" value="InterPro"/>
</dbReference>
<accession>A0A7V4ABR1</accession>
<evidence type="ECO:0000256" key="2">
    <source>
        <dbReference type="ARBA" id="ARBA00016797"/>
    </source>
</evidence>
<sequence>MKIFVLVKRVPDTGIPLRVRSDRKGIDKEGIPYVINPYDEYAVEAALRVKEKKGEGEVTILSCGDESSNEVIRHALAMGADKGVLLKVNGEIDDSIQTGKIIGEYLLNEKPDLILMGKKSVDYDRGVIPALISEILNIPLISCAVNIELKDSKFILERETEYGVEVIEGEAPLIISFEKAKFEPRFPSLRGVMMAKKKTIEIKEINKMPEKSVEIMSYEPPPERKKGKIIDLPFPDNVKELVRLLKEEAKVI</sequence>